<evidence type="ECO:0000313" key="2">
    <source>
        <dbReference type="Proteomes" id="UP001108089"/>
    </source>
</evidence>
<accession>A0ABS9DIV4</accession>
<dbReference type="EMBL" id="JAKGCU010000009">
    <property type="protein sequence ID" value="MCF3939077.1"/>
    <property type="molecule type" value="Genomic_DNA"/>
</dbReference>
<gene>
    <name evidence="1" type="ORF">L1892_11895</name>
</gene>
<reference evidence="1" key="1">
    <citation type="submission" date="2022-01" db="EMBL/GenBank/DDBJ databases">
        <title>Gordonia xiamenensis sp. nov., isolated from surface seawater in Xiamen.</title>
        <authorList>
            <person name="He Y.F."/>
        </authorList>
    </citation>
    <scope>NUCLEOTIDE SEQUENCE</scope>
    <source>
        <strain evidence="1">GW1C4-4</strain>
    </source>
</reference>
<proteinExistence type="predicted"/>
<evidence type="ECO:0000313" key="1">
    <source>
        <dbReference type="EMBL" id="MCF3939077.1"/>
    </source>
</evidence>
<keyword evidence="2" id="KW-1185">Reference proteome</keyword>
<protein>
    <submittedName>
        <fullName evidence="1">Uncharacterized protein</fullName>
    </submittedName>
</protein>
<dbReference type="Proteomes" id="UP001108089">
    <property type="component" value="Unassembled WGS sequence"/>
</dbReference>
<name>A0ABS9DIV4_9ACTN</name>
<comment type="caution">
    <text evidence="1">The sequence shown here is derived from an EMBL/GenBank/DDBJ whole genome shotgun (WGS) entry which is preliminary data.</text>
</comment>
<dbReference type="RefSeq" id="WP_235723806.1">
    <property type="nucleotide sequence ID" value="NZ_JAKGCU010000009.1"/>
</dbReference>
<sequence length="96" mass="10909">MTYDPERIEELHREMRQRVGGFVTQVMVEYGFTELEAKHLVYATAWMQLEERVEHEFGRCALCGQFELAVTLADLGAGPELRIVSGCASTCPTQDR</sequence>
<organism evidence="1 2">
    <name type="scientific">Gordonia tangerina</name>
    <dbReference type="NCBI Taxonomy" id="2911060"/>
    <lineage>
        <taxon>Bacteria</taxon>
        <taxon>Bacillati</taxon>
        <taxon>Actinomycetota</taxon>
        <taxon>Actinomycetes</taxon>
        <taxon>Mycobacteriales</taxon>
        <taxon>Gordoniaceae</taxon>
        <taxon>Gordonia</taxon>
    </lineage>
</organism>